<protein>
    <submittedName>
        <fullName evidence="4">DNA mismatch repair protein MutT</fullName>
    </submittedName>
</protein>
<dbReference type="InterPro" id="IPR000086">
    <property type="entry name" value="NUDIX_hydrolase_dom"/>
</dbReference>
<sequence>MSLNIIDKIAWIRLDQGRLLCARSKGKDMYYLPGGKREPGESDQEALIREVWEELTVRIVPDSIVHYGTFTAAAHGKTEGTTVSMTCYTGDYEGNLEAASEIEELTWLTYSDRDQVSAASQLIFDRLREEGLLS</sequence>
<evidence type="ECO:0000256" key="1">
    <source>
        <dbReference type="ARBA" id="ARBA00005582"/>
    </source>
</evidence>
<dbReference type="RefSeq" id="WP_038695951.1">
    <property type="nucleotide sequence ID" value="NZ_CP009286.1"/>
</dbReference>
<evidence type="ECO:0000259" key="3">
    <source>
        <dbReference type="PROSITE" id="PS51462"/>
    </source>
</evidence>
<feature type="domain" description="Nudix hydrolase" evidence="3">
    <location>
        <begin position="1"/>
        <end position="129"/>
    </location>
</feature>
<dbReference type="InterPro" id="IPR020084">
    <property type="entry name" value="NUDIX_hydrolase_CS"/>
</dbReference>
<dbReference type="InterPro" id="IPR015797">
    <property type="entry name" value="NUDIX_hydrolase-like_dom_sf"/>
</dbReference>
<dbReference type="PROSITE" id="PS51462">
    <property type="entry name" value="NUDIX"/>
    <property type="match status" value="1"/>
</dbReference>
<comment type="similarity">
    <text evidence="1">Belongs to the Nudix hydrolase family.</text>
</comment>
<reference evidence="4 5" key="1">
    <citation type="submission" date="2014-08" db="EMBL/GenBank/DDBJ databases">
        <title>Comparative genomics of the Paenibacillus odorifer group.</title>
        <authorList>
            <person name="den Bakker H.C."/>
            <person name="Tsai Y.-C."/>
            <person name="Martin N."/>
            <person name="Korlach J."/>
            <person name="Wiedmann M."/>
        </authorList>
    </citation>
    <scope>NUCLEOTIDE SEQUENCE [LARGE SCALE GENOMIC DNA]</scope>
    <source>
        <strain evidence="4 5">DSM 14472</strain>
    </source>
</reference>
<evidence type="ECO:0000313" key="5">
    <source>
        <dbReference type="Proteomes" id="UP000029507"/>
    </source>
</evidence>
<evidence type="ECO:0000256" key="2">
    <source>
        <dbReference type="ARBA" id="ARBA00022801"/>
    </source>
</evidence>
<dbReference type="STRING" id="169760.PSTEL_13835"/>
<dbReference type="PANTHER" id="PTHR43736">
    <property type="entry name" value="ADP-RIBOSE PYROPHOSPHATASE"/>
    <property type="match status" value="1"/>
</dbReference>
<evidence type="ECO:0000313" key="4">
    <source>
        <dbReference type="EMBL" id="AIQ64008.1"/>
    </source>
</evidence>
<accession>A0A089LXN7</accession>
<name>A0A089LXN7_9BACL</name>
<dbReference type="PROSITE" id="PS00893">
    <property type="entry name" value="NUDIX_BOX"/>
    <property type="match status" value="1"/>
</dbReference>
<dbReference type="GO" id="GO:0016787">
    <property type="term" value="F:hydrolase activity"/>
    <property type="evidence" value="ECO:0007669"/>
    <property type="project" value="UniProtKB-KW"/>
</dbReference>
<dbReference type="AlphaFoldDB" id="A0A089LXN7"/>
<keyword evidence="2" id="KW-0378">Hydrolase</keyword>
<organism evidence="4 5">
    <name type="scientific">Paenibacillus stellifer</name>
    <dbReference type="NCBI Taxonomy" id="169760"/>
    <lineage>
        <taxon>Bacteria</taxon>
        <taxon>Bacillati</taxon>
        <taxon>Bacillota</taxon>
        <taxon>Bacilli</taxon>
        <taxon>Bacillales</taxon>
        <taxon>Paenibacillaceae</taxon>
        <taxon>Paenibacillus</taxon>
    </lineage>
</organism>
<dbReference type="SUPFAM" id="SSF55811">
    <property type="entry name" value="Nudix"/>
    <property type="match status" value="1"/>
</dbReference>
<proteinExistence type="inferred from homology"/>
<dbReference type="PANTHER" id="PTHR43736:SF1">
    <property type="entry name" value="DIHYDRONEOPTERIN TRIPHOSPHATE DIPHOSPHATASE"/>
    <property type="match status" value="1"/>
</dbReference>
<gene>
    <name evidence="4" type="ORF">PSTEL_13835</name>
</gene>
<dbReference type="Gene3D" id="3.90.79.10">
    <property type="entry name" value="Nucleoside Triphosphate Pyrophosphohydrolase"/>
    <property type="match status" value="1"/>
</dbReference>
<dbReference type="HOGENOM" id="CLU_037162_13_3_9"/>
<dbReference type="Proteomes" id="UP000029507">
    <property type="component" value="Chromosome"/>
</dbReference>
<keyword evidence="5" id="KW-1185">Reference proteome</keyword>
<dbReference type="KEGG" id="pste:PSTEL_13835"/>
<dbReference type="OrthoDB" id="3532303at2"/>
<dbReference type="Pfam" id="PF00293">
    <property type="entry name" value="NUDIX"/>
    <property type="match status" value="1"/>
</dbReference>
<dbReference type="EMBL" id="CP009286">
    <property type="protein sequence ID" value="AIQ64008.1"/>
    <property type="molecule type" value="Genomic_DNA"/>
</dbReference>
<dbReference type="CDD" id="cd04690">
    <property type="entry name" value="NUDIX_Hydrolase"/>
    <property type="match status" value="1"/>
</dbReference>